<proteinExistence type="predicted"/>
<gene>
    <name evidence="2" type="ORF">B9Q03_03400</name>
</gene>
<accession>A0A2R6AZK0</accession>
<name>A0A2R6AZK0_9ARCH</name>
<evidence type="ECO:0000313" key="3">
    <source>
        <dbReference type="Proteomes" id="UP000240322"/>
    </source>
</evidence>
<evidence type="ECO:0000256" key="1">
    <source>
        <dbReference type="SAM" id="MobiDB-lite"/>
    </source>
</evidence>
<dbReference type="EMBL" id="NEXE01000019">
    <property type="protein sequence ID" value="PSN91708.1"/>
    <property type="molecule type" value="Genomic_DNA"/>
</dbReference>
<dbReference type="AlphaFoldDB" id="A0A2R6AZK0"/>
<sequence>MPTQNSTFGCPSPPSKASTMLAYIEPLKLGLYIVEHRLGVFPSNTSGAGRTTLRVGELLDPEGRGFGGFIKQACYHQQSPSPRGEGRKNRKRGGRHYTNYPFGAKLPVSVKPLHRA</sequence>
<comment type="caution">
    <text evidence="2">The sequence shown here is derived from an EMBL/GenBank/DDBJ whole genome shotgun (WGS) entry which is preliminary data.</text>
</comment>
<protein>
    <submittedName>
        <fullName evidence="2">Uncharacterized protein</fullName>
    </submittedName>
</protein>
<organism evidence="2 3">
    <name type="scientific">Candidatus Marsarchaeota G2 archaeon OSP_D</name>
    <dbReference type="NCBI Taxonomy" id="1978157"/>
    <lineage>
        <taxon>Archaea</taxon>
        <taxon>Candidatus Marsarchaeota</taxon>
        <taxon>Candidatus Marsarchaeota group 2</taxon>
    </lineage>
</organism>
<evidence type="ECO:0000313" key="2">
    <source>
        <dbReference type="EMBL" id="PSN91708.1"/>
    </source>
</evidence>
<feature type="region of interest" description="Disordered" evidence="1">
    <location>
        <begin position="76"/>
        <end position="103"/>
    </location>
</feature>
<dbReference type="Proteomes" id="UP000240322">
    <property type="component" value="Unassembled WGS sequence"/>
</dbReference>
<reference evidence="2 3" key="1">
    <citation type="submission" date="2017-04" db="EMBL/GenBank/DDBJ databases">
        <title>Novel microbial lineages endemic to geothermal iron-oxide mats fill important gaps in the evolutionary history of Archaea.</title>
        <authorList>
            <person name="Jay Z.J."/>
            <person name="Beam J.P."/>
            <person name="Dlakic M."/>
            <person name="Rusch D.B."/>
            <person name="Kozubal M.A."/>
            <person name="Inskeep W.P."/>
        </authorList>
    </citation>
    <scope>NUCLEOTIDE SEQUENCE [LARGE SCALE GENOMIC DNA]</scope>
    <source>
        <strain evidence="2">OSP_D</strain>
    </source>
</reference>